<dbReference type="EMBL" id="SGXE01000001">
    <property type="protein sequence ID" value="RZS99987.1"/>
    <property type="molecule type" value="Genomic_DNA"/>
</dbReference>
<comment type="caution">
    <text evidence="2">The sequence shown here is derived from an EMBL/GenBank/DDBJ whole genome shotgun (WGS) entry which is preliminary data.</text>
</comment>
<feature type="domain" description="N-acetyltransferase" evidence="1">
    <location>
        <begin position="3"/>
        <end position="156"/>
    </location>
</feature>
<dbReference type="OrthoDB" id="424368at2"/>
<dbReference type="Proteomes" id="UP000292262">
    <property type="component" value="Unassembled WGS sequence"/>
</dbReference>
<dbReference type="PANTHER" id="PTHR43451">
    <property type="entry name" value="ACETYLTRANSFERASE (GNAT) FAMILY PROTEIN"/>
    <property type="match status" value="1"/>
</dbReference>
<keyword evidence="2" id="KW-0808">Transferase</keyword>
<dbReference type="SUPFAM" id="SSF55729">
    <property type="entry name" value="Acyl-CoA N-acyltransferases (Nat)"/>
    <property type="match status" value="1"/>
</dbReference>
<dbReference type="InterPro" id="IPR052564">
    <property type="entry name" value="N-acetyltrans/Recomb-assoc"/>
</dbReference>
<dbReference type="InterPro" id="IPR016181">
    <property type="entry name" value="Acyl_CoA_acyltransferase"/>
</dbReference>
<sequence length="157" mass="17992">MKCKITQAQDTDLPLMQRFFYETVTNFGSAVFTPAEIKMYSRLATNRLYWLDRFKHSHIYNAKLNGEVVGSVCMDSEGHLDFIFVHPRYQGQGIAKELYDTIEQVSIENELDVLTTEINSFTKSFFEKNGFVINKNAVKEVGGGEIIELTGVKHLKR</sequence>
<evidence type="ECO:0000313" key="2">
    <source>
        <dbReference type="EMBL" id="RZS99987.1"/>
    </source>
</evidence>
<protein>
    <submittedName>
        <fullName evidence="2">GNAT family acetyltransferase</fullName>
    </submittedName>
</protein>
<reference evidence="2 3" key="1">
    <citation type="submission" date="2019-02" db="EMBL/GenBank/DDBJ databases">
        <title>Genomic Encyclopedia of Type Strains, Phase IV (KMG-IV): sequencing the most valuable type-strain genomes for metagenomic binning, comparative biology and taxonomic classification.</title>
        <authorList>
            <person name="Goeker M."/>
        </authorList>
    </citation>
    <scope>NUCLEOTIDE SEQUENCE [LARGE SCALE GENOMIC DNA]</scope>
    <source>
        <strain evidence="2 3">DSM 17196</strain>
    </source>
</reference>
<name>A0A4Q7PIC8_9FLAO</name>
<dbReference type="PANTHER" id="PTHR43451:SF1">
    <property type="entry name" value="ACETYLTRANSFERASE"/>
    <property type="match status" value="1"/>
</dbReference>
<organism evidence="2 3">
    <name type="scientific">Aquimarina brevivitae</name>
    <dbReference type="NCBI Taxonomy" id="323412"/>
    <lineage>
        <taxon>Bacteria</taxon>
        <taxon>Pseudomonadati</taxon>
        <taxon>Bacteroidota</taxon>
        <taxon>Flavobacteriia</taxon>
        <taxon>Flavobacteriales</taxon>
        <taxon>Flavobacteriaceae</taxon>
        <taxon>Aquimarina</taxon>
    </lineage>
</organism>
<dbReference type="Gene3D" id="3.40.630.30">
    <property type="match status" value="1"/>
</dbReference>
<evidence type="ECO:0000313" key="3">
    <source>
        <dbReference type="Proteomes" id="UP000292262"/>
    </source>
</evidence>
<accession>A0A4Q7PIC8</accession>
<dbReference type="GO" id="GO:0016747">
    <property type="term" value="F:acyltransferase activity, transferring groups other than amino-acyl groups"/>
    <property type="evidence" value="ECO:0007669"/>
    <property type="project" value="InterPro"/>
</dbReference>
<dbReference type="CDD" id="cd04301">
    <property type="entry name" value="NAT_SF"/>
    <property type="match status" value="1"/>
</dbReference>
<proteinExistence type="predicted"/>
<dbReference type="PROSITE" id="PS51186">
    <property type="entry name" value="GNAT"/>
    <property type="match status" value="1"/>
</dbReference>
<dbReference type="AlphaFoldDB" id="A0A4Q7PIC8"/>
<gene>
    <name evidence="2" type="ORF">EV197_1218</name>
</gene>
<dbReference type="Pfam" id="PF13673">
    <property type="entry name" value="Acetyltransf_10"/>
    <property type="match status" value="1"/>
</dbReference>
<dbReference type="RefSeq" id="WP_130285794.1">
    <property type="nucleotide sequence ID" value="NZ_SGXE01000001.1"/>
</dbReference>
<dbReference type="InterPro" id="IPR000182">
    <property type="entry name" value="GNAT_dom"/>
</dbReference>
<evidence type="ECO:0000259" key="1">
    <source>
        <dbReference type="PROSITE" id="PS51186"/>
    </source>
</evidence>
<keyword evidence="3" id="KW-1185">Reference proteome</keyword>